<keyword evidence="1" id="KW-0812">Transmembrane</keyword>
<keyword evidence="1" id="KW-0472">Membrane</keyword>
<feature type="transmembrane region" description="Helical" evidence="1">
    <location>
        <begin position="364"/>
        <end position="392"/>
    </location>
</feature>
<keyword evidence="1" id="KW-1133">Transmembrane helix</keyword>
<organism evidence="3 4">
    <name type="scientific">Symbiobacterium thermophilum</name>
    <dbReference type="NCBI Taxonomy" id="2734"/>
    <lineage>
        <taxon>Bacteria</taxon>
        <taxon>Bacillati</taxon>
        <taxon>Bacillota</taxon>
        <taxon>Clostridia</taxon>
        <taxon>Eubacteriales</taxon>
        <taxon>Symbiobacteriaceae</taxon>
        <taxon>Symbiobacterium</taxon>
    </lineage>
</organism>
<feature type="transmembrane region" description="Helical" evidence="1">
    <location>
        <begin position="168"/>
        <end position="193"/>
    </location>
</feature>
<gene>
    <name evidence="3" type="primary">spoIIIAE</name>
    <name evidence="3" type="ORF">CWE10_05570</name>
</gene>
<comment type="caution">
    <text evidence="3">The sequence shown here is derived from an EMBL/GenBank/DDBJ whole genome shotgun (WGS) entry which is preliminary data.</text>
</comment>
<keyword evidence="2" id="KW-0732">Signal</keyword>
<dbReference type="NCBIfam" id="TIGR02829">
    <property type="entry name" value="spore_III_AE"/>
    <property type="match status" value="1"/>
</dbReference>
<dbReference type="Proteomes" id="UP000732377">
    <property type="component" value="Unassembled WGS sequence"/>
</dbReference>
<name>A0A953I2E8_SYMTR</name>
<feature type="signal peptide" evidence="2">
    <location>
        <begin position="1"/>
        <end position="26"/>
    </location>
</feature>
<feature type="transmembrane region" description="Helical" evidence="1">
    <location>
        <begin position="135"/>
        <end position="156"/>
    </location>
</feature>
<dbReference type="EMBL" id="PIUK01000035">
    <property type="protein sequence ID" value="MBY6275682.1"/>
    <property type="molecule type" value="Genomic_DNA"/>
</dbReference>
<dbReference type="AlphaFoldDB" id="A0A953I2E8"/>
<evidence type="ECO:0000313" key="4">
    <source>
        <dbReference type="Proteomes" id="UP000732377"/>
    </source>
</evidence>
<evidence type="ECO:0000256" key="2">
    <source>
        <dbReference type="SAM" id="SignalP"/>
    </source>
</evidence>
<feature type="chain" id="PRO_5037315971" evidence="2">
    <location>
        <begin position="27"/>
        <end position="395"/>
    </location>
</feature>
<dbReference type="Pfam" id="PF09546">
    <property type="entry name" value="Spore_III_AE"/>
    <property type="match status" value="1"/>
</dbReference>
<reference evidence="3" key="1">
    <citation type="submission" date="2017-11" db="EMBL/GenBank/DDBJ databases">
        <title>Three new genomes from thermophilic consortium.</title>
        <authorList>
            <person name="Quaggio R."/>
            <person name="Amgarten D."/>
            <person name="Setubal J.C."/>
        </authorList>
    </citation>
    <scope>NUCLEOTIDE SEQUENCE</scope>
    <source>
        <strain evidence="3">ZCTH01-B2</strain>
    </source>
</reference>
<feature type="transmembrane region" description="Helical" evidence="1">
    <location>
        <begin position="205"/>
        <end position="225"/>
    </location>
</feature>
<evidence type="ECO:0000313" key="3">
    <source>
        <dbReference type="EMBL" id="MBY6275682.1"/>
    </source>
</evidence>
<sequence length="395" mass="41009">MRSVKRTWWWVLLLLAVALTALPASAEGPAAPGGLLWEQAAALDTSAIERFLDEVNRTWEGYGPQITLGDFLRLSSGEDSPSLSAGAILQGLLRYLVREVLANADLLMKLVVLAITAAVLGQMQSAMGADAAGSVAYWVIYLVLVGLAITGFGLAVGAARQVMESLNAFMLAVLPTLLTVLIALGGAATAAIFQPLMVTMLNVTSTVMVNVVFPLAFLAAVLDIVSGLHEKYRLSNLAHLLRQGATVTLGATGTVFLGTVAVKGAAGAVADGLSVKAAKFVTGSFVPVIGKTLADATDLIVGSSLLLKNALGMLGATAIFFIVAFPLLKILSISWVYQVAGALVQPAGAGEIARMLTTMAKSLYMLFAAVGMVALMFFISVVVIVGSANVAVMVR</sequence>
<proteinExistence type="predicted"/>
<protein>
    <submittedName>
        <fullName evidence="3">Stage III sporulation protein AE</fullName>
    </submittedName>
</protein>
<feature type="transmembrane region" description="Helical" evidence="1">
    <location>
        <begin position="313"/>
        <end position="337"/>
    </location>
</feature>
<accession>A0A953I2E8</accession>
<dbReference type="OMA" id="AGNITMM"/>
<evidence type="ECO:0000256" key="1">
    <source>
        <dbReference type="SAM" id="Phobius"/>
    </source>
</evidence>
<dbReference type="InterPro" id="IPR014194">
    <property type="entry name" value="Spore_III_AE"/>
</dbReference>